<accession>A0ACB8YRD6</accession>
<gene>
    <name evidence="1" type="ORF">L1987_81540</name>
</gene>
<evidence type="ECO:0000313" key="2">
    <source>
        <dbReference type="Proteomes" id="UP001056120"/>
    </source>
</evidence>
<reference evidence="1 2" key="2">
    <citation type="journal article" date="2022" name="Mol. Ecol. Resour.">
        <title>The genomes of chicory, endive, great burdock and yacon provide insights into Asteraceae paleo-polyploidization history and plant inulin production.</title>
        <authorList>
            <person name="Fan W."/>
            <person name="Wang S."/>
            <person name="Wang H."/>
            <person name="Wang A."/>
            <person name="Jiang F."/>
            <person name="Liu H."/>
            <person name="Zhao H."/>
            <person name="Xu D."/>
            <person name="Zhang Y."/>
        </authorList>
    </citation>
    <scope>NUCLEOTIDE SEQUENCE [LARGE SCALE GENOMIC DNA]</scope>
    <source>
        <strain evidence="2">cv. Yunnan</strain>
        <tissue evidence="1">Leaves</tissue>
    </source>
</reference>
<dbReference type="EMBL" id="CM042044">
    <property type="protein sequence ID" value="KAI3687837.1"/>
    <property type="molecule type" value="Genomic_DNA"/>
</dbReference>
<name>A0ACB8YRD6_9ASTR</name>
<keyword evidence="2" id="KW-1185">Reference proteome</keyword>
<protein>
    <submittedName>
        <fullName evidence="1">Uncharacterized protein</fullName>
    </submittedName>
</protein>
<comment type="caution">
    <text evidence="1">The sequence shown here is derived from an EMBL/GenBank/DDBJ whole genome shotgun (WGS) entry which is preliminary data.</text>
</comment>
<evidence type="ECO:0000313" key="1">
    <source>
        <dbReference type="EMBL" id="KAI3687837.1"/>
    </source>
</evidence>
<proteinExistence type="predicted"/>
<reference evidence="2" key="1">
    <citation type="journal article" date="2022" name="Mol. Ecol. Resour.">
        <title>The genomes of chicory, endive, great burdock and yacon provide insights into Asteraceae palaeo-polyploidization history and plant inulin production.</title>
        <authorList>
            <person name="Fan W."/>
            <person name="Wang S."/>
            <person name="Wang H."/>
            <person name="Wang A."/>
            <person name="Jiang F."/>
            <person name="Liu H."/>
            <person name="Zhao H."/>
            <person name="Xu D."/>
            <person name="Zhang Y."/>
        </authorList>
    </citation>
    <scope>NUCLEOTIDE SEQUENCE [LARGE SCALE GENOMIC DNA]</scope>
    <source>
        <strain evidence="2">cv. Yunnan</strain>
    </source>
</reference>
<organism evidence="1 2">
    <name type="scientific">Smallanthus sonchifolius</name>
    <dbReference type="NCBI Taxonomy" id="185202"/>
    <lineage>
        <taxon>Eukaryota</taxon>
        <taxon>Viridiplantae</taxon>
        <taxon>Streptophyta</taxon>
        <taxon>Embryophyta</taxon>
        <taxon>Tracheophyta</taxon>
        <taxon>Spermatophyta</taxon>
        <taxon>Magnoliopsida</taxon>
        <taxon>eudicotyledons</taxon>
        <taxon>Gunneridae</taxon>
        <taxon>Pentapetalae</taxon>
        <taxon>asterids</taxon>
        <taxon>campanulids</taxon>
        <taxon>Asterales</taxon>
        <taxon>Asteraceae</taxon>
        <taxon>Asteroideae</taxon>
        <taxon>Heliantheae alliance</taxon>
        <taxon>Millerieae</taxon>
        <taxon>Smallanthus</taxon>
    </lineage>
</organism>
<dbReference type="Proteomes" id="UP001056120">
    <property type="component" value="Linkage Group LG27"/>
</dbReference>
<sequence>MPSATSIEFSNVLQDNLANNDQDIANCLMLLAHGHHPQFPSSVEVSPQSTCDRGFTSFQALGGHRASHNKPQKDVHELSKNRTSILISPIKTLSCNPSGSTKVPKVHECSICGSEFTSGQALGGHMRRHRSMTMATSNEHRESKKHKTLQPLDLNLPAPIEDGDHKETDNSFGSNNQIIVFSAPTLVSCHF</sequence>